<dbReference type="InterPro" id="IPR038973">
    <property type="entry name" value="MutL/Mlh/Pms-like"/>
</dbReference>
<dbReference type="Pfam" id="PF13589">
    <property type="entry name" value="HATPase_c_3"/>
    <property type="match status" value="1"/>
</dbReference>
<dbReference type="Gene3D" id="3.30.565.10">
    <property type="entry name" value="Histidine kinase-like ATPase, C-terminal domain"/>
    <property type="match status" value="1"/>
</dbReference>
<dbReference type="GO" id="GO:0032300">
    <property type="term" value="C:mismatch repair complex"/>
    <property type="evidence" value="ECO:0007669"/>
    <property type="project" value="InterPro"/>
</dbReference>
<dbReference type="InterPro" id="IPR020568">
    <property type="entry name" value="Ribosomal_Su5_D2-typ_SF"/>
</dbReference>
<dbReference type="CDD" id="cd00782">
    <property type="entry name" value="MutL_Trans"/>
    <property type="match status" value="1"/>
</dbReference>
<dbReference type="OrthoDB" id="9763467at2"/>
<dbReference type="InterPro" id="IPR014790">
    <property type="entry name" value="MutL_C"/>
</dbReference>
<dbReference type="Gene3D" id="3.30.1540.20">
    <property type="entry name" value="MutL, C-terminal domain, dimerisation subdomain"/>
    <property type="match status" value="1"/>
</dbReference>
<gene>
    <name evidence="4 7" type="primary">mutL</name>
    <name evidence="7" type="ORF">U732_3813</name>
</gene>
<protein>
    <recommendedName>
        <fullName evidence="4">DNA mismatch repair protein MutL</fullName>
    </recommendedName>
</protein>
<evidence type="ECO:0000256" key="3">
    <source>
        <dbReference type="ARBA" id="ARBA00023204"/>
    </source>
</evidence>
<evidence type="ECO:0000313" key="7">
    <source>
        <dbReference type="EMBL" id="KIE48017.1"/>
    </source>
</evidence>
<keyword evidence="8" id="KW-1185">Reference proteome</keyword>
<dbReference type="InterPro" id="IPR042121">
    <property type="entry name" value="MutL_C_regsub"/>
</dbReference>
<dbReference type="HAMAP" id="MF_00149">
    <property type="entry name" value="DNA_mis_repair"/>
    <property type="match status" value="1"/>
</dbReference>
<dbReference type="PANTHER" id="PTHR10073:SF12">
    <property type="entry name" value="DNA MISMATCH REPAIR PROTEIN MLH1"/>
    <property type="match status" value="1"/>
</dbReference>
<reference evidence="7 8" key="1">
    <citation type="journal article" date="2015" name="Infect. Genet. Evol.">
        <title>Genomic sequences of six botulinum neurotoxin-producing strains representing three clostridial species illustrate the mobility and diversity of botulinum neurotoxin genes.</title>
        <authorList>
            <person name="Smith T.J."/>
            <person name="Hill K.K."/>
            <person name="Xie G."/>
            <person name="Foley B.T."/>
            <person name="Williamson C.H."/>
            <person name="Foster J.T."/>
            <person name="Johnson S.L."/>
            <person name="Chertkov O."/>
            <person name="Teshima H."/>
            <person name="Gibbons H.S."/>
            <person name="Johnsky L.A."/>
            <person name="Karavis M.A."/>
            <person name="Smith L.A."/>
        </authorList>
    </citation>
    <scope>NUCLEOTIDE SEQUENCE [LARGE SCALE GENOMIC DNA]</scope>
    <source>
        <strain evidence="7 8">CDC 2741</strain>
    </source>
</reference>
<dbReference type="InterPro" id="IPR013507">
    <property type="entry name" value="DNA_mismatch_S5_2-like"/>
</dbReference>
<dbReference type="SMART" id="SM00853">
    <property type="entry name" value="MutL_C"/>
    <property type="match status" value="1"/>
</dbReference>
<feature type="domain" description="DNA mismatch repair protein S5" evidence="6">
    <location>
        <begin position="209"/>
        <end position="327"/>
    </location>
</feature>
<keyword evidence="2 4" id="KW-0227">DNA damage</keyword>
<dbReference type="Gene3D" id="3.30.230.10">
    <property type="match status" value="1"/>
</dbReference>
<dbReference type="InterPro" id="IPR020667">
    <property type="entry name" value="DNA_mismatch_repair_MutL"/>
</dbReference>
<dbReference type="PANTHER" id="PTHR10073">
    <property type="entry name" value="DNA MISMATCH REPAIR PROTEIN MLH, PMS, MUTL"/>
    <property type="match status" value="1"/>
</dbReference>
<dbReference type="RefSeq" id="WP_039630305.1">
    <property type="nucleotide sequence ID" value="NZ_AYSO01000012.1"/>
</dbReference>
<dbReference type="NCBIfam" id="TIGR00585">
    <property type="entry name" value="mutl"/>
    <property type="match status" value="1"/>
</dbReference>
<dbReference type="AlphaFoldDB" id="A0A0C1R3C8"/>
<dbReference type="InterPro" id="IPR014721">
    <property type="entry name" value="Ribsml_uS5_D2-typ_fold_subgr"/>
</dbReference>
<dbReference type="SUPFAM" id="SSF118116">
    <property type="entry name" value="DNA mismatch repair protein MutL"/>
    <property type="match status" value="1"/>
</dbReference>
<sequence length="637" mass="72988">MKRINILDFETSNKIAAGEVVERASSVVKELIENSVDANSKNIIIEIEDSGNKLIKISDDGDGIHPEDIEKAFMPHATSKIRGIEDIYNINSFGFRGEALSSIASISKVTLKSKTKDEPFGKEIYVEGGKVVHIMDTACNDGTTIEVRDLFFNVPARQKFLKSAQREASLISDLVLRLALGNHDISFKLINKGKVTINTYGTEDIVETIRVLYGKEVKENIIPFEKYNDIVSVHGFIGNAEISRGSRNRQSIFVNKRLIKNSTITAAVENAFKSFLTINKFPFFVLFLDIFPEFIDPNVHPTKAEIKFFDDRSIFKLVFDGVHNALKEYMQHSFSIEEDVLVVKEKEIIDNNYIQPKYEQEAFNDNIFEKKIFNRDISNRDIEFKSIPIDLKPLKNADLIDNFERKEEVVKKAEEKFENEVINTKTLKTNNIEESSIENLSLQPKFGHINIIGQFNNTYIIGDSNNELILIDQHAAHEKYLFEKYRRSIKNLEVVSQILLTPIVIELTYEDFPYYSENVEAFENAGFKIEDFGDNTISIREVPMFLGKPDVKSLFYEILDNLKKLGSGETTEVKYNKIASLACRAAVKANDKLSIMEMEKLMEDLRYIEEPFTCPHGRPTMIKITLNELEKRFKRIQ</sequence>
<dbReference type="GO" id="GO:0140664">
    <property type="term" value="F:ATP-dependent DNA damage sensor activity"/>
    <property type="evidence" value="ECO:0007669"/>
    <property type="project" value="InterPro"/>
</dbReference>
<dbReference type="Pfam" id="PF01119">
    <property type="entry name" value="DNA_mis_repair"/>
    <property type="match status" value="1"/>
</dbReference>
<comment type="function">
    <text evidence="4">This protein is involved in the repair of mismatches in DNA. It is required for dam-dependent methyl-directed DNA mismatch repair. May act as a 'molecular matchmaker', a protein that promotes the formation of a stable complex between two or more DNA-binding proteins in an ATP-dependent manner without itself being part of a final effector complex.</text>
</comment>
<dbReference type="InterPro" id="IPR037198">
    <property type="entry name" value="MutL_C_sf"/>
</dbReference>
<dbReference type="EMBL" id="AYSO01000012">
    <property type="protein sequence ID" value="KIE48017.1"/>
    <property type="molecule type" value="Genomic_DNA"/>
</dbReference>
<dbReference type="Proteomes" id="UP000031366">
    <property type="component" value="Unassembled WGS sequence"/>
</dbReference>
<proteinExistence type="inferred from homology"/>
<evidence type="ECO:0000259" key="5">
    <source>
        <dbReference type="SMART" id="SM00853"/>
    </source>
</evidence>
<accession>A0A0C1R3C8</accession>
<dbReference type="SUPFAM" id="SSF54211">
    <property type="entry name" value="Ribosomal protein S5 domain 2-like"/>
    <property type="match status" value="1"/>
</dbReference>
<dbReference type="CDD" id="cd16926">
    <property type="entry name" value="HATPase_MutL-MLH-PMS-like"/>
    <property type="match status" value="1"/>
</dbReference>
<dbReference type="STRING" id="29341.RSJ17_12065"/>
<dbReference type="SMART" id="SM01340">
    <property type="entry name" value="DNA_mis_repair"/>
    <property type="match status" value="1"/>
</dbReference>
<name>A0A0C1R3C8_9CLOT</name>
<dbReference type="InterPro" id="IPR036890">
    <property type="entry name" value="HATPase_C_sf"/>
</dbReference>
<keyword evidence="3 4" id="KW-0234">DNA repair</keyword>
<evidence type="ECO:0000256" key="2">
    <source>
        <dbReference type="ARBA" id="ARBA00022763"/>
    </source>
</evidence>
<organism evidence="7 8">
    <name type="scientific">Clostridium argentinense CDC 2741</name>
    <dbReference type="NCBI Taxonomy" id="1418104"/>
    <lineage>
        <taxon>Bacteria</taxon>
        <taxon>Bacillati</taxon>
        <taxon>Bacillota</taxon>
        <taxon>Clostridia</taxon>
        <taxon>Eubacteriales</taxon>
        <taxon>Clostridiaceae</taxon>
        <taxon>Clostridium</taxon>
    </lineage>
</organism>
<comment type="caution">
    <text evidence="7">The sequence shown here is derived from an EMBL/GenBank/DDBJ whole genome shotgun (WGS) entry which is preliminary data.</text>
</comment>
<dbReference type="GO" id="GO:0030983">
    <property type="term" value="F:mismatched DNA binding"/>
    <property type="evidence" value="ECO:0007669"/>
    <property type="project" value="InterPro"/>
</dbReference>
<evidence type="ECO:0000256" key="4">
    <source>
        <dbReference type="HAMAP-Rule" id="MF_00149"/>
    </source>
</evidence>
<comment type="similarity">
    <text evidence="1 4">Belongs to the DNA mismatch repair MutL/HexB family.</text>
</comment>
<dbReference type="PROSITE" id="PS00058">
    <property type="entry name" value="DNA_MISMATCH_REPAIR_1"/>
    <property type="match status" value="1"/>
</dbReference>
<dbReference type="FunFam" id="3.30.565.10:FF:000003">
    <property type="entry name" value="DNA mismatch repair endonuclease MutL"/>
    <property type="match status" value="1"/>
</dbReference>
<evidence type="ECO:0000259" key="6">
    <source>
        <dbReference type="SMART" id="SM01340"/>
    </source>
</evidence>
<evidence type="ECO:0000256" key="1">
    <source>
        <dbReference type="ARBA" id="ARBA00006082"/>
    </source>
</evidence>
<evidence type="ECO:0000313" key="8">
    <source>
        <dbReference type="Proteomes" id="UP000031366"/>
    </source>
</evidence>
<dbReference type="SUPFAM" id="SSF55874">
    <property type="entry name" value="ATPase domain of HSP90 chaperone/DNA topoisomerase II/histidine kinase"/>
    <property type="match status" value="1"/>
</dbReference>
<dbReference type="InterPro" id="IPR014762">
    <property type="entry name" value="DNA_mismatch_repair_CS"/>
</dbReference>
<dbReference type="Pfam" id="PF08676">
    <property type="entry name" value="MutL_C"/>
    <property type="match status" value="1"/>
</dbReference>
<dbReference type="GO" id="GO:0006298">
    <property type="term" value="P:mismatch repair"/>
    <property type="evidence" value="ECO:0007669"/>
    <property type="project" value="UniProtKB-UniRule"/>
</dbReference>
<feature type="domain" description="MutL C-terminal dimerisation" evidence="5">
    <location>
        <begin position="451"/>
        <end position="593"/>
    </location>
</feature>
<dbReference type="InterPro" id="IPR042120">
    <property type="entry name" value="MutL_C_dimsub"/>
</dbReference>
<dbReference type="InterPro" id="IPR002099">
    <property type="entry name" value="MutL/Mlh/PMS"/>
</dbReference>
<dbReference type="Gene3D" id="3.30.1370.100">
    <property type="entry name" value="MutL, C-terminal domain, regulatory subdomain"/>
    <property type="match status" value="1"/>
</dbReference>
<dbReference type="GO" id="GO:0005524">
    <property type="term" value="F:ATP binding"/>
    <property type="evidence" value="ECO:0007669"/>
    <property type="project" value="InterPro"/>
</dbReference>
<dbReference type="GO" id="GO:0016887">
    <property type="term" value="F:ATP hydrolysis activity"/>
    <property type="evidence" value="ECO:0007669"/>
    <property type="project" value="InterPro"/>
</dbReference>